<sequence>MEHDFGAFVAARGTSLLRVAYLACGDASEAEDVLQTALERTYRNWDRVRHDSPEPYVRRTIINLSISRARRRAILSFIPVHTPPERAARTTDADLRHVLMEALRKLPPRQRAVVVLRYWEDLSEQQAAEVGLLDGDGEEPGVEGDGEAACGVRRRGRGGSDQQCPRLRTSCAGSWPRRPRTCTRRPTCWTGWSPAPGAGAGGSRRPLRPCRWR</sequence>
<dbReference type="RefSeq" id="WP_345388307.1">
    <property type="nucleotide sequence ID" value="NZ_BAAAXS010000001.1"/>
</dbReference>
<dbReference type="Proteomes" id="UP001589568">
    <property type="component" value="Unassembled WGS sequence"/>
</dbReference>
<dbReference type="InterPro" id="IPR036388">
    <property type="entry name" value="WH-like_DNA-bd_sf"/>
</dbReference>
<keyword evidence="4" id="KW-0238">DNA-binding</keyword>
<evidence type="ECO:0000256" key="6">
    <source>
        <dbReference type="SAM" id="MobiDB-lite"/>
    </source>
</evidence>
<keyword evidence="10" id="KW-1185">Reference proteome</keyword>
<evidence type="ECO:0000256" key="1">
    <source>
        <dbReference type="ARBA" id="ARBA00010641"/>
    </source>
</evidence>
<keyword evidence="3" id="KW-0731">Sigma factor</keyword>
<evidence type="ECO:0000256" key="4">
    <source>
        <dbReference type="ARBA" id="ARBA00023125"/>
    </source>
</evidence>
<organism evidence="9 10">
    <name type="scientific">Nonomuraea salmonea</name>
    <dbReference type="NCBI Taxonomy" id="46181"/>
    <lineage>
        <taxon>Bacteria</taxon>
        <taxon>Bacillati</taxon>
        <taxon>Actinomycetota</taxon>
        <taxon>Actinomycetes</taxon>
        <taxon>Streptosporangiales</taxon>
        <taxon>Streptosporangiaceae</taxon>
        <taxon>Nonomuraea</taxon>
    </lineage>
</organism>
<evidence type="ECO:0000256" key="3">
    <source>
        <dbReference type="ARBA" id="ARBA00023082"/>
    </source>
</evidence>
<dbReference type="InterPro" id="IPR007627">
    <property type="entry name" value="RNA_pol_sigma70_r2"/>
</dbReference>
<feature type="domain" description="RNA polymerase sigma-70 region 2" evidence="7">
    <location>
        <begin position="14"/>
        <end position="73"/>
    </location>
</feature>
<feature type="domain" description="RNA polymerase sigma factor 70 region 4 type 2" evidence="8">
    <location>
        <begin position="98"/>
        <end position="130"/>
    </location>
</feature>
<dbReference type="InterPro" id="IPR013249">
    <property type="entry name" value="RNA_pol_sigma70_r4_t2"/>
</dbReference>
<dbReference type="NCBIfam" id="TIGR02983">
    <property type="entry name" value="SigE-fam_strep"/>
    <property type="match status" value="1"/>
</dbReference>
<accession>A0ABV5NCH6</accession>
<dbReference type="PANTHER" id="PTHR43133:SF50">
    <property type="entry name" value="ECF RNA POLYMERASE SIGMA FACTOR SIGM"/>
    <property type="match status" value="1"/>
</dbReference>
<evidence type="ECO:0000313" key="10">
    <source>
        <dbReference type="Proteomes" id="UP001589568"/>
    </source>
</evidence>
<dbReference type="NCBIfam" id="TIGR02937">
    <property type="entry name" value="sigma70-ECF"/>
    <property type="match status" value="1"/>
</dbReference>
<protein>
    <submittedName>
        <fullName evidence="9">SigE family RNA polymerase sigma factor</fullName>
    </submittedName>
</protein>
<gene>
    <name evidence="9" type="ORF">ACFFR3_00445</name>
</gene>
<dbReference type="Gene3D" id="1.10.1740.10">
    <property type="match status" value="1"/>
</dbReference>
<evidence type="ECO:0000256" key="5">
    <source>
        <dbReference type="ARBA" id="ARBA00023163"/>
    </source>
</evidence>
<proteinExistence type="inferred from homology"/>
<dbReference type="InterPro" id="IPR014325">
    <property type="entry name" value="RNA_pol_sigma-E_actinobac"/>
</dbReference>
<keyword evidence="2" id="KW-0805">Transcription regulation</keyword>
<evidence type="ECO:0000313" key="9">
    <source>
        <dbReference type="EMBL" id="MFB9467950.1"/>
    </source>
</evidence>
<dbReference type="InterPro" id="IPR013324">
    <property type="entry name" value="RNA_pol_sigma_r3/r4-like"/>
</dbReference>
<dbReference type="InterPro" id="IPR014284">
    <property type="entry name" value="RNA_pol_sigma-70_dom"/>
</dbReference>
<evidence type="ECO:0000259" key="7">
    <source>
        <dbReference type="Pfam" id="PF04542"/>
    </source>
</evidence>
<dbReference type="EMBL" id="JBHMCF010000002">
    <property type="protein sequence ID" value="MFB9467950.1"/>
    <property type="molecule type" value="Genomic_DNA"/>
</dbReference>
<dbReference type="Pfam" id="PF04542">
    <property type="entry name" value="Sigma70_r2"/>
    <property type="match status" value="1"/>
</dbReference>
<dbReference type="InterPro" id="IPR013325">
    <property type="entry name" value="RNA_pol_sigma_r2"/>
</dbReference>
<dbReference type="SUPFAM" id="SSF88659">
    <property type="entry name" value="Sigma3 and sigma4 domains of RNA polymerase sigma factors"/>
    <property type="match status" value="1"/>
</dbReference>
<keyword evidence="5" id="KW-0804">Transcription</keyword>
<evidence type="ECO:0000259" key="8">
    <source>
        <dbReference type="Pfam" id="PF08281"/>
    </source>
</evidence>
<dbReference type="Gene3D" id="1.10.10.10">
    <property type="entry name" value="Winged helix-like DNA-binding domain superfamily/Winged helix DNA-binding domain"/>
    <property type="match status" value="1"/>
</dbReference>
<feature type="region of interest" description="Disordered" evidence="6">
    <location>
        <begin position="133"/>
        <end position="167"/>
    </location>
</feature>
<dbReference type="InterPro" id="IPR039425">
    <property type="entry name" value="RNA_pol_sigma-70-like"/>
</dbReference>
<feature type="region of interest" description="Disordered" evidence="6">
    <location>
        <begin position="186"/>
        <end position="213"/>
    </location>
</feature>
<evidence type="ECO:0000256" key="2">
    <source>
        <dbReference type="ARBA" id="ARBA00023015"/>
    </source>
</evidence>
<name>A0ABV5NCH6_9ACTN</name>
<dbReference type="PANTHER" id="PTHR43133">
    <property type="entry name" value="RNA POLYMERASE ECF-TYPE SIGMA FACTO"/>
    <property type="match status" value="1"/>
</dbReference>
<feature type="compositionally biased region" description="Acidic residues" evidence="6">
    <location>
        <begin position="135"/>
        <end position="146"/>
    </location>
</feature>
<comment type="caution">
    <text evidence="9">The sequence shown here is derived from an EMBL/GenBank/DDBJ whole genome shotgun (WGS) entry which is preliminary data.</text>
</comment>
<comment type="similarity">
    <text evidence="1">Belongs to the sigma-70 factor family. ECF subfamily.</text>
</comment>
<dbReference type="SUPFAM" id="SSF88946">
    <property type="entry name" value="Sigma2 domain of RNA polymerase sigma factors"/>
    <property type="match status" value="1"/>
</dbReference>
<dbReference type="Pfam" id="PF08281">
    <property type="entry name" value="Sigma70_r4_2"/>
    <property type="match status" value="1"/>
</dbReference>
<reference evidence="9 10" key="1">
    <citation type="submission" date="2024-09" db="EMBL/GenBank/DDBJ databases">
        <authorList>
            <person name="Sun Q."/>
            <person name="Mori K."/>
        </authorList>
    </citation>
    <scope>NUCLEOTIDE SEQUENCE [LARGE SCALE GENOMIC DNA]</scope>
    <source>
        <strain evidence="9 10">JCM 3324</strain>
    </source>
</reference>
<feature type="compositionally biased region" description="Low complexity" evidence="6">
    <location>
        <begin position="186"/>
        <end position="197"/>
    </location>
</feature>